<feature type="non-terminal residue" evidence="2">
    <location>
        <position position="1"/>
    </location>
</feature>
<sequence>LIQIASYNIRPSPPPAPIFTATCCASTAGFDGCGNIPLTVPQHTLDRGTIPKHHASQHSPSNLEAKRRSSDKFCDRRATGLALTNLAPPLRPPKPKQCKHCTPHAAKPLSSLPDLHDPPDPHPPLSRIPYLGSSSTVPRPDSCTRLAPRLTARRFSSYYRRPREIAEPRLATAAHLVPPQH</sequence>
<dbReference type="EMBL" id="KQ964246">
    <property type="protein sequence ID" value="KXJ95426.1"/>
    <property type="molecule type" value="Genomic_DNA"/>
</dbReference>
<evidence type="ECO:0000313" key="3">
    <source>
        <dbReference type="Proteomes" id="UP000070501"/>
    </source>
</evidence>
<dbReference type="AlphaFoldDB" id="A0A136JE69"/>
<gene>
    <name evidence="2" type="ORF">Micbo1qcDRAFT_157352</name>
</gene>
<dbReference type="Proteomes" id="UP000070501">
    <property type="component" value="Unassembled WGS sequence"/>
</dbReference>
<proteinExistence type="predicted"/>
<feature type="region of interest" description="Disordered" evidence="1">
    <location>
        <begin position="44"/>
        <end position="69"/>
    </location>
</feature>
<name>A0A136JE69_9PEZI</name>
<feature type="compositionally biased region" description="Basic residues" evidence="1">
    <location>
        <begin position="93"/>
        <end position="102"/>
    </location>
</feature>
<keyword evidence="3" id="KW-1185">Reference proteome</keyword>
<reference evidence="3" key="1">
    <citation type="submission" date="2016-02" db="EMBL/GenBank/DDBJ databases">
        <title>Draft genome sequence of Microdochium bolleyi, a fungal endophyte of beachgrass.</title>
        <authorList>
            <consortium name="DOE Joint Genome Institute"/>
            <person name="David A.S."/>
            <person name="May G."/>
            <person name="Haridas S."/>
            <person name="Lim J."/>
            <person name="Wang M."/>
            <person name="Labutti K."/>
            <person name="Lipzen A."/>
            <person name="Barry K."/>
            <person name="Grigoriev I.V."/>
        </authorList>
    </citation>
    <scope>NUCLEOTIDE SEQUENCE [LARGE SCALE GENOMIC DNA]</scope>
    <source>
        <strain evidence="3">J235TASD1</strain>
    </source>
</reference>
<dbReference type="InParanoid" id="A0A136JE69"/>
<accession>A0A136JE69</accession>
<protein>
    <submittedName>
        <fullName evidence="2">Uncharacterized protein</fullName>
    </submittedName>
</protein>
<evidence type="ECO:0000256" key="1">
    <source>
        <dbReference type="SAM" id="MobiDB-lite"/>
    </source>
</evidence>
<feature type="region of interest" description="Disordered" evidence="1">
    <location>
        <begin position="84"/>
        <end position="145"/>
    </location>
</feature>
<organism evidence="2 3">
    <name type="scientific">Microdochium bolleyi</name>
    <dbReference type="NCBI Taxonomy" id="196109"/>
    <lineage>
        <taxon>Eukaryota</taxon>
        <taxon>Fungi</taxon>
        <taxon>Dikarya</taxon>
        <taxon>Ascomycota</taxon>
        <taxon>Pezizomycotina</taxon>
        <taxon>Sordariomycetes</taxon>
        <taxon>Xylariomycetidae</taxon>
        <taxon>Xylariales</taxon>
        <taxon>Microdochiaceae</taxon>
        <taxon>Microdochium</taxon>
    </lineage>
</organism>
<evidence type="ECO:0000313" key="2">
    <source>
        <dbReference type="EMBL" id="KXJ95426.1"/>
    </source>
</evidence>